<proteinExistence type="predicted"/>
<protein>
    <recommendedName>
        <fullName evidence="2">Glyoxalase-like domain-containing protein</fullName>
    </recommendedName>
</protein>
<dbReference type="PANTHER" id="PTHR35908:SF1">
    <property type="entry name" value="CONSERVED PROTEIN"/>
    <property type="match status" value="1"/>
</dbReference>
<feature type="compositionally biased region" description="Polar residues" evidence="1">
    <location>
        <begin position="89"/>
        <end position="99"/>
    </location>
</feature>
<evidence type="ECO:0000256" key="1">
    <source>
        <dbReference type="SAM" id="MobiDB-lite"/>
    </source>
</evidence>
<evidence type="ECO:0000313" key="4">
    <source>
        <dbReference type="Proteomes" id="UP001251528"/>
    </source>
</evidence>
<sequence length="154" mass="16290">MLEIGSIVWGVRSADNFPLLIQFWCAALDYKPARAPDTDWAILVPKASAEARAGAGAGKGAGAGETTATDSGPSPIPSPSPSRGHGQQMALSVVTSTNAKRQRHHLDLYASDQKAEIERLVGLGASLAEREYPDDADYVVLEDPDGNAFCVIQK</sequence>
<name>A0AAJ0FYB2_9HYPO</name>
<gene>
    <name evidence="3" type="ORF">QQS21_006391</name>
</gene>
<dbReference type="EMBL" id="JASWJB010000118">
    <property type="protein sequence ID" value="KAK2596186.1"/>
    <property type="molecule type" value="Genomic_DNA"/>
</dbReference>
<dbReference type="Pfam" id="PF18029">
    <property type="entry name" value="Glyoxalase_6"/>
    <property type="match status" value="1"/>
</dbReference>
<feature type="compositionally biased region" description="Low complexity" evidence="1">
    <location>
        <begin position="64"/>
        <end position="73"/>
    </location>
</feature>
<reference evidence="3" key="1">
    <citation type="submission" date="2023-06" db="EMBL/GenBank/DDBJ databases">
        <title>Conoideocrella luteorostrata (Hypocreales: Clavicipitaceae), a potential biocontrol fungus for elongate hemlock scale in United States Christmas tree production areas.</title>
        <authorList>
            <person name="Barrett H."/>
            <person name="Lovett B."/>
            <person name="Macias A.M."/>
            <person name="Stajich J.E."/>
            <person name="Kasson M.T."/>
        </authorList>
    </citation>
    <scope>NUCLEOTIDE SEQUENCE</scope>
    <source>
        <strain evidence="3">ARSEF 14590</strain>
    </source>
</reference>
<evidence type="ECO:0000313" key="3">
    <source>
        <dbReference type="EMBL" id="KAK2596186.1"/>
    </source>
</evidence>
<feature type="region of interest" description="Disordered" evidence="1">
    <location>
        <begin position="53"/>
        <end position="100"/>
    </location>
</feature>
<dbReference type="InterPro" id="IPR029068">
    <property type="entry name" value="Glyas_Bleomycin-R_OHBP_Dase"/>
</dbReference>
<dbReference type="PANTHER" id="PTHR35908">
    <property type="entry name" value="HYPOTHETICAL FUSION PROTEIN"/>
    <property type="match status" value="1"/>
</dbReference>
<accession>A0AAJ0FYB2</accession>
<dbReference type="Gene3D" id="3.10.180.10">
    <property type="entry name" value="2,3-Dihydroxybiphenyl 1,2-Dioxygenase, domain 1"/>
    <property type="match status" value="1"/>
</dbReference>
<feature type="domain" description="Glyoxalase-like" evidence="2">
    <location>
        <begin position="16"/>
        <end position="152"/>
    </location>
</feature>
<dbReference type="AlphaFoldDB" id="A0AAJ0FYB2"/>
<dbReference type="InterPro" id="IPR041581">
    <property type="entry name" value="Glyoxalase_6"/>
</dbReference>
<evidence type="ECO:0000259" key="2">
    <source>
        <dbReference type="Pfam" id="PF18029"/>
    </source>
</evidence>
<organism evidence="3 4">
    <name type="scientific">Conoideocrella luteorostrata</name>
    <dbReference type="NCBI Taxonomy" id="1105319"/>
    <lineage>
        <taxon>Eukaryota</taxon>
        <taxon>Fungi</taxon>
        <taxon>Dikarya</taxon>
        <taxon>Ascomycota</taxon>
        <taxon>Pezizomycotina</taxon>
        <taxon>Sordariomycetes</taxon>
        <taxon>Hypocreomycetidae</taxon>
        <taxon>Hypocreales</taxon>
        <taxon>Clavicipitaceae</taxon>
        <taxon>Conoideocrella</taxon>
    </lineage>
</organism>
<dbReference type="SUPFAM" id="SSF54593">
    <property type="entry name" value="Glyoxalase/Bleomycin resistance protein/Dihydroxybiphenyl dioxygenase"/>
    <property type="match status" value="1"/>
</dbReference>
<comment type="caution">
    <text evidence="3">The sequence shown here is derived from an EMBL/GenBank/DDBJ whole genome shotgun (WGS) entry which is preliminary data.</text>
</comment>
<keyword evidence="4" id="KW-1185">Reference proteome</keyword>
<dbReference type="Proteomes" id="UP001251528">
    <property type="component" value="Unassembled WGS sequence"/>
</dbReference>